<organism evidence="2 3">
    <name type="scientific">Companilactobacillus nantensis DSM 16982</name>
    <dbReference type="NCBI Taxonomy" id="1423774"/>
    <lineage>
        <taxon>Bacteria</taxon>
        <taxon>Bacillati</taxon>
        <taxon>Bacillota</taxon>
        <taxon>Bacilli</taxon>
        <taxon>Lactobacillales</taxon>
        <taxon>Lactobacillaceae</taxon>
        <taxon>Companilactobacillus</taxon>
    </lineage>
</organism>
<evidence type="ECO:0000256" key="1">
    <source>
        <dbReference type="SAM" id="SignalP"/>
    </source>
</evidence>
<keyword evidence="1" id="KW-0732">Signal</keyword>
<accession>A0A0R1WIB8</accession>
<dbReference type="PATRIC" id="fig|1423774.3.peg.2710"/>
<reference evidence="2 3" key="1">
    <citation type="journal article" date="2015" name="Genome Announc.">
        <title>Expanding the biotechnology potential of lactobacilli through comparative genomics of 213 strains and associated genera.</title>
        <authorList>
            <person name="Sun Z."/>
            <person name="Harris H.M."/>
            <person name="McCann A."/>
            <person name="Guo C."/>
            <person name="Argimon S."/>
            <person name="Zhang W."/>
            <person name="Yang X."/>
            <person name="Jeffery I.B."/>
            <person name="Cooney J.C."/>
            <person name="Kagawa T.F."/>
            <person name="Liu W."/>
            <person name="Song Y."/>
            <person name="Salvetti E."/>
            <person name="Wrobel A."/>
            <person name="Rasinkangas P."/>
            <person name="Parkhill J."/>
            <person name="Rea M.C."/>
            <person name="O'Sullivan O."/>
            <person name="Ritari J."/>
            <person name="Douillard F.P."/>
            <person name="Paul Ross R."/>
            <person name="Yang R."/>
            <person name="Briner A.E."/>
            <person name="Felis G.E."/>
            <person name="de Vos W.M."/>
            <person name="Barrangou R."/>
            <person name="Klaenhammer T.R."/>
            <person name="Caufield P.W."/>
            <person name="Cui Y."/>
            <person name="Zhang H."/>
            <person name="O'Toole P.W."/>
        </authorList>
    </citation>
    <scope>NUCLEOTIDE SEQUENCE [LARGE SCALE GENOMIC DNA]</scope>
    <source>
        <strain evidence="2 3">DSM 16982</strain>
    </source>
</reference>
<dbReference type="EMBL" id="AZFV01000008">
    <property type="protein sequence ID" value="KRM17624.1"/>
    <property type="molecule type" value="Genomic_DNA"/>
</dbReference>
<dbReference type="InterPro" id="IPR013320">
    <property type="entry name" value="ConA-like_dom_sf"/>
</dbReference>
<proteinExistence type="predicted"/>
<name>A0A0R1WIB8_9LACO</name>
<dbReference type="AlphaFoldDB" id="A0A0R1WIB8"/>
<evidence type="ECO:0008006" key="4">
    <source>
        <dbReference type="Google" id="ProtNLM"/>
    </source>
</evidence>
<evidence type="ECO:0000313" key="3">
    <source>
        <dbReference type="Proteomes" id="UP000051302"/>
    </source>
</evidence>
<protein>
    <recommendedName>
        <fullName evidence="4">Extracellular protein</fullName>
    </recommendedName>
</protein>
<sequence length="779" mass="87498">MLHLKFLKILLSNCFIIFLLCSNYNTVIAEEKNDNLEKAIQTAPRGLNWNNDAFTIADFHQASEQRKKNHSIQNFDITKVIDDPGRLINHSKIVQSKNPKSPNTSIIQLTDATHQTGAVWSNMSKLNYFDISHEQTASMWIYFGKNYNTNTTVSPLVGDGMAFVLQNDPNGVNSIALSDKGIPADGQSLGVWGPDWDISNDDKNKLSGDAIQNSWALEFDTYSDHYFNNLTGKGTAFDTGISTHHIAANYPANPKTYIHQQNTQKQNYFILSHIMPNDKDGLKKINSGIGLVDNKWHHITITWKPINETKGTLTYAYDDKDVKSGFPLSTIYTYSYTIDTNYFGLKDNKKNIYWGFTGSTGDNSENNLIIFESLPSFADAKVKSSIYDDSRNLEVNDSHKTVDSNSEIRYTFSLNYKGWNKDWDKVTSTMKIPDNIEFDSGSITYPDSQDDKSAQPIPKDIFDNIKNNKLHELKYDLPEKLSSTSRTAQIELRGRVNVATGSTNLKVPSVHASFEGDTLITGADTQSFEIIPKKLTLNRISDKYITVNPASNDDIKIEEQVNYNGFGNKYSDMEIHQILKNDNGTEEKTIPRGKIGSDGKFSLTINRSSIKELNTLYLYVTYNDGQSILESNHISHIISIGGLLTFGDVQQNVTFKTISNSNISQVVSRTGPWQVTVNDSRKKGSHWYVKASSKGLILNSDKKTKLNGNLFFRHPNGKDEDIKTTPVQIASHIKESDESDSTDIVKTWNSNDGVLLFNDKENTNGIYSGDIIWSLLDTP</sequence>
<comment type="caution">
    <text evidence="2">The sequence shown here is derived from an EMBL/GenBank/DDBJ whole genome shotgun (WGS) entry which is preliminary data.</text>
</comment>
<dbReference type="Gene3D" id="2.60.120.200">
    <property type="match status" value="1"/>
</dbReference>
<feature type="signal peptide" evidence="1">
    <location>
        <begin position="1"/>
        <end position="29"/>
    </location>
</feature>
<evidence type="ECO:0000313" key="2">
    <source>
        <dbReference type="EMBL" id="KRM17624.1"/>
    </source>
</evidence>
<gene>
    <name evidence="2" type="ORF">FD31_GL002609</name>
</gene>
<feature type="chain" id="PRO_5006412720" description="Extracellular protein" evidence="1">
    <location>
        <begin position="30"/>
        <end position="779"/>
    </location>
</feature>
<keyword evidence="3" id="KW-1185">Reference proteome</keyword>
<dbReference type="RefSeq" id="WP_057891688.1">
    <property type="nucleotide sequence ID" value="NZ_AZFV01000008.1"/>
</dbReference>
<dbReference type="Proteomes" id="UP000051302">
    <property type="component" value="Unassembled WGS sequence"/>
</dbReference>
<dbReference type="SUPFAM" id="SSF49899">
    <property type="entry name" value="Concanavalin A-like lectins/glucanases"/>
    <property type="match status" value="1"/>
</dbReference>
<dbReference type="STRING" id="1423774.FD31_GL002609"/>